<dbReference type="EMBL" id="BSOP01000005">
    <property type="protein sequence ID" value="GLR49785.1"/>
    <property type="molecule type" value="Genomic_DNA"/>
</dbReference>
<dbReference type="PROSITE" id="PS00530">
    <property type="entry name" value="RNASE_T2_1"/>
    <property type="match status" value="1"/>
</dbReference>
<keyword evidence="5" id="KW-1185">Reference proteome</keyword>
<dbReference type="Proteomes" id="UP001156702">
    <property type="component" value="Unassembled WGS sequence"/>
</dbReference>
<feature type="region of interest" description="Disordered" evidence="3">
    <location>
        <begin position="54"/>
        <end position="73"/>
    </location>
</feature>
<gene>
    <name evidence="4" type="ORF">GCM10007923_09900</name>
</gene>
<evidence type="ECO:0000313" key="5">
    <source>
        <dbReference type="Proteomes" id="UP001156702"/>
    </source>
</evidence>
<reference evidence="5" key="1">
    <citation type="journal article" date="2019" name="Int. J. Syst. Evol. Microbiol.">
        <title>The Global Catalogue of Microorganisms (GCM) 10K type strain sequencing project: providing services to taxonomists for standard genome sequencing and annotation.</title>
        <authorList>
            <consortium name="The Broad Institute Genomics Platform"/>
            <consortium name="The Broad Institute Genome Sequencing Center for Infectious Disease"/>
            <person name="Wu L."/>
            <person name="Ma J."/>
        </authorList>
    </citation>
    <scope>NUCLEOTIDE SEQUENCE [LARGE SCALE GENOMIC DNA]</scope>
    <source>
        <strain evidence="5">NBRC 102122</strain>
    </source>
</reference>
<dbReference type="PANTHER" id="PTHR11240">
    <property type="entry name" value="RIBONUCLEASE T2"/>
    <property type="match status" value="1"/>
</dbReference>
<dbReference type="InterPro" id="IPR039378">
    <property type="entry name" value="RNase_T2_prok"/>
</dbReference>
<sequence>MTFAVRRQQSRAEPGDLHDAIPRSRRTMSRLLSFPLARPLCLLLAGLALPAGCSEDKPAEKPKTEVSRKAPETRGAVPLGKGFDFYVLSLSWSPTWCADNDAGGRTQQCRRGENNGFIVHGLWPQNERGYPEFCPTRQPDRVPENLGRTVLDIIPSMGLVGHQWRKHGSCSGLSQKDYFAVTRAAFERIGIPADLTPQRGGARLSPDAVEAAFIAANPGLDRKGIAVTCGDGRLEEVRICMTTALSFRTCPAVDRAGCRAGSIEQPPIR</sequence>
<organism evidence="4 5">
    <name type="scientific">Shinella yambaruensis</name>
    <dbReference type="NCBI Taxonomy" id="415996"/>
    <lineage>
        <taxon>Bacteria</taxon>
        <taxon>Pseudomonadati</taxon>
        <taxon>Pseudomonadota</taxon>
        <taxon>Alphaproteobacteria</taxon>
        <taxon>Hyphomicrobiales</taxon>
        <taxon>Rhizobiaceae</taxon>
        <taxon>Shinella</taxon>
    </lineage>
</organism>
<evidence type="ECO:0000256" key="2">
    <source>
        <dbReference type="RuleBase" id="RU004328"/>
    </source>
</evidence>
<name>A0ABQ5ZCR3_9HYPH</name>
<comment type="similarity">
    <text evidence="1 2">Belongs to the RNase T2 family.</text>
</comment>
<dbReference type="CDD" id="cd01062">
    <property type="entry name" value="RNase_T2_prok"/>
    <property type="match status" value="1"/>
</dbReference>
<dbReference type="InterPro" id="IPR001568">
    <property type="entry name" value="RNase_T2-like"/>
</dbReference>
<feature type="compositionally biased region" description="Basic and acidic residues" evidence="3">
    <location>
        <begin position="54"/>
        <end position="72"/>
    </location>
</feature>
<dbReference type="Gene3D" id="3.90.730.10">
    <property type="entry name" value="Ribonuclease T2-like"/>
    <property type="match status" value="1"/>
</dbReference>
<evidence type="ECO:0000313" key="4">
    <source>
        <dbReference type="EMBL" id="GLR49785.1"/>
    </source>
</evidence>
<proteinExistence type="inferred from homology"/>
<evidence type="ECO:0000256" key="1">
    <source>
        <dbReference type="ARBA" id="ARBA00007469"/>
    </source>
</evidence>
<protein>
    <submittedName>
        <fullName evidence="4">Ribonuclease T(2)</fullName>
    </submittedName>
</protein>
<comment type="caution">
    <text evidence="4">The sequence shown here is derived from an EMBL/GenBank/DDBJ whole genome shotgun (WGS) entry which is preliminary data.</text>
</comment>
<dbReference type="Pfam" id="PF00445">
    <property type="entry name" value="Ribonuclease_T2"/>
    <property type="match status" value="1"/>
</dbReference>
<evidence type="ECO:0000256" key="3">
    <source>
        <dbReference type="SAM" id="MobiDB-lite"/>
    </source>
</evidence>
<accession>A0ABQ5ZCR3</accession>
<dbReference type="PANTHER" id="PTHR11240:SF22">
    <property type="entry name" value="RIBONUCLEASE T2"/>
    <property type="match status" value="1"/>
</dbReference>
<dbReference type="SUPFAM" id="SSF55895">
    <property type="entry name" value="Ribonuclease Rh-like"/>
    <property type="match status" value="1"/>
</dbReference>
<dbReference type="InterPro" id="IPR018188">
    <property type="entry name" value="RNase_T2_His_AS_1"/>
</dbReference>
<dbReference type="InterPro" id="IPR036430">
    <property type="entry name" value="RNase_T2-like_sf"/>
</dbReference>